<comment type="caution">
    <text evidence="2">The sequence shown here is derived from an EMBL/GenBank/DDBJ whole genome shotgun (WGS) entry which is preliminary data.</text>
</comment>
<dbReference type="Pfam" id="PF02830">
    <property type="entry name" value="V4R"/>
    <property type="match status" value="1"/>
</dbReference>
<evidence type="ECO:0000259" key="1">
    <source>
        <dbReference type="SMART" id="SM00989"/>
    </source>
</evidence>
<sequence length="195" mass="21046">MTPARRDEIGPNAILQFLPVIDRQQGREGTRRMLAAAGLAGSPDGTRMIPETEAAALHRTLRRLMPRQAAGMAAEAGRGTAAYILAHRIPKPAQRLLKALPAPLSARLLARAIAAHAWTFAGTGTFRAVDAWTFEIRDNPLIRGETSPSPLCGWNAAVFGHLYAALVDRTCICVETDCAAVTGAHVCRFRICRGR</sequence>
<dbReference type="InterPro" id="IPR010249">
    <property type="entry name" value="BchJ"/>
</dbReference>
<evidence type="ECO:0000313" key="2">
    <source>
        <dbReference type="EMBL" id="KPL53449.1"/>
    </source>
</evidence>
<accession>A0A0N8GF64</accession>
<evidence type="ECO:0000313" key="3">
    <source>
        <dbReference type="Proteomes" id="UP000048984"/>
    </source>
</evidence>
<protein>
    <recommendedName>
        <fullName evidence="1">4-vinyl reductase 4VR domain-containing protein</fullName>
    </recommendedName>
</protein>
<reference evidence="2 3" key="1">
    <citation type="submission" date="2015-09" db="EMBL/GenBank/DDBJ databases">
        <authorList>
            <consortium name="Swine Surveillance"/>
        </authorList>
    </citation>
    <scope>NUCLEOTIDE SEQUENCE [LARGE SCALE GENOMIC DNA]</scope>
    <source>
        <strain evidence="2 3">16</strain>
    </source>
</reference>
<dbReference type="AlphaFoldDB" id="A0A0N8GF64"/>
<gene>
    <name evidence="2" type="ORF">ABB55_15510</name>
</gene>
<dbReference type="NCBIfam" id="TIGR02019">
    <property type="entry name" value="BchJ"/>
    <property type="match status" value="1"/>
</dbReference>
<dbReference type="EMBL" id="LJYW01000001">
    <property type="protein sequence ID" value="KPL53449.1"/>
    <property type="molecule type" value="Genomic_DNA"/>
</dbReference>
<dbReference type="GO" id="GO:0015979">
    <property type="term" value="P:photosynthesis"/>
    <property type="evidence" value="ECO:0007669"/>
    <property type="project" value="InterPro"/>
</dbReference>
<proteinExistence type="predicted"/>
<dbReference type="Proteomes" id="UP000048984">
    <property type="component" value="Unassembled WGS sequence"/>
</dbReference>
<reference evidence="2 3" key="2">
    <citation type="submission" date="2015-10" db="EMBL/GenBank/DDBJ databases">
        <title>Draft Genome Sequence of Prosthecomicrobium hirschii ATCC 27832.</title>
        <authorList>
            <person name="Daniel J."/>
            <person name="Givan S.A."/>
            <person name="Brun Y.V."/>
            <person name="Brown P.J."/>
        </authorList>
    </citation>
    <scope>NUCLEOTIDE SEQUENCE [LARGE SCALE GENOMIC DNA]</scope>
    <source>
        <strain evidence="2 3">16</strain>
    </source>
</reference>
<keyword evidence="3" id="KW-1185">Reference proteome</keyword>
<feature type="domain" description="4-vinyl reductase 4VR" evidence="1">
    <location>
        <begin position="131"/>
        <end position="193"/>
    </location>
</feature>
<dbReference type="GO" id="GO:0030494">
    <property type="term" value="P:bacteriochlorophyll biosynthetic process"/>
    <property type="evidence" value="ECO:0007669"/>
    <property type="project" value="InterPro"/>
</dbReference>
<dbReference type="SUPFAM" id="SSF111126">
    <property type="entry name" value="Ligand-binding domain in the NO signalling and Golgi transport"/>
    <property type="match status" value="1"/>
</dbReference>
<dbReference type="STRING" id="665126.ABB55_15510"/>
<dbReference type="SMART" id="SM00989">
    <property type="entry name" value="V4R"/>
    <property type="match status" value="1"/>
</dbReference>
<dbReference type="InterPro" id="IPR024096">
    <property type="entry name" value="NO_sig/Golgi_transp_ligand-bd"/>
</dbReference>
<dbReference type="RefSeq" id="WP_054359614.1">
    <property type="nucleotide sequence ID" value="NZ_LJYW01000001.1"/>
</dbReference>
<name>A0A0N8GF64_9HYPH</name>
<dbReference type="InterPro" id="IPR004096">
    <property type="entry name" value="V4R"/>
</dbReference>
<organism evidence="2 3">
    <name type="scientific">Prosthecodimorpha hirschii</name>
    <dbReference type="NCBI Taxonomy" id="665126"/>
    <lineage>
        <taxon>Bacteria</taxon>
        <taxon>Pseudomonadati</taxon>
        <taxon>Pseudomonadota</taxon>
        <taxon>Alphaproteobacteria</taxon>
        <taxon>Hyphomicrobiales</taxon>
        <taxon>Ancalomicrobiaceae</taxon>
        <taxon>Prosthecodimorpha</taxon>
    </lineage>
</organism>